<accession>A0AA37ME57</accession>
<dbReference type="Proteomes" id="UP000887043">
    <property type="component" value="Unassembled WGS sequence"/>
</dbReference>
<keyword evidence="1" id="KW-0732">Signal</keyword>
<name>A0AA37ME57_SEGBR</name>
<proteinExistence type="predicted"/>
<protein>
    <recommendedName>
        <fullName evidence="4">Porin</fullName>
    </recommendedName>
</protein>
<dbReference type="SUPFAM" id="SSF56935">
    <property type="entry name" value="Porins"/>
    <property type="match status" value="1"/>
</dbReference>
<dbReference type="AlphaFoldDB" id="A0AA37ME57"/>
<reference evidence="2" key="1">
    <citation type="submission" date="2021-08" db="EMBL/GenBank/DDBJ databases">
        <title>Prevotella lacticifex sp. nov., isolated from rumen of cow.</title>
        <authorList>
            <person name="Shinkai T."/>
            <person name="Ikeyama N."/>
            <person name="Kumagai M."/>
            <person name="Ohmori H."/>
            <person name="Sakamoto M."/>
            <person name="Ohkuma M."/>
            <person name="Mitsumori M."/>
        </authorList>
    </citation>
    <scope>NUCLEOTIDE SEQUENCE</scope>
    <source>
        <strain evidence="2">DSM 11371</strain>
    </source>
</reference>
<gene>
    <name evidence="2" type="ORF">PRRU23_27200</name>
</gene>
<dbReference type="EMBL" id="BPTR01000001">
    <property type="protein sequence ID" value="GJG29020.1"/>
    <property type="molecule type" value="Genomic_DNA"/>
</dbReference>
<sequence>MIAACLLILCNSFNMQAQQTDNQLRVSYSTTKDTTITNSHHEPKSVLHREQVSHHFKDDRNKYLNQKAENKKDSNIIIDNTGVNNKRFEGSLYSEVNYGRHGDLDSPDLLDLPHFIINGHLHLGKGWTVVAELEYEQFYENKQWEYKFDGNFTSNKLYIAKDFSKAFSAKAGIIEVPVGIVNAGGPALTIYDPESESNIIPMSWHEGGASIYGSLGKWDYQIGGYIYTSLPLKNSQMLGGATRLNYYPINGLRMGVSSYWGTPCKSQYHRQDLNFLGTDGLWYGAFDFDYQENGWIIDGSAIYCTDQSAKSAGIEIGYDFFETTEKTDKMELIPFMRYDGLFHLGELNFNKYTVGINFSPLKNLVVKGEYAIRHHQGGFEEGEKATWHSFDIGVSYTWEF</sequence>
<feature type="signal peptide" evidence="1">
    <location>
        <begin position="1"/>
        <end position="17"/>
    </location>
</feature>
<evidence type="ECO:0000313" key="3">
    <source>
        <dbReference type="Proteomes" id="UP000887043"/>
    </source>
</evidence>
<evidence type="ECO:0000256" key="1">
    <source>
        <dbReference type="SAM" id="SignalP"/>
    </source>
</evidence>
<organism evidence="2 3">
    <name type="scientific">Segatella bryantii</name>
    <name type="common">Prevotella bryantii</name>
    <dbReference type="NCBI Taxonomy" id="77095"/>
    <lineage>
        <taxon>Bacteria</taxon>
        <taxon>Pseudomonadati</taxon>
        <taxon>Bacteroidota</taxon>
        <taxon>Bacteroidia</taxon>
        <taxon>Bacteroidales</taxon>
        <taxon>Prevotellaceae</taxon>
        <taxon>Segatella</taxon>
    </lineage>
</organism>
<evidence type="ECO:0008006" key="4">
    <source>
        <dbReference type="Google" id="ProtNLM"/>
    </source>
</evidence>
<dbReference type="InterPro" id="IPR023614">
    <property type="entry name" value="Porin_dom_sf"/>
</dbReference>
<evidence type="ECO:0000313" key="2">
    <source>
        <dbReference type="EMBL" id="GJG29020.1"/>
    </source>
</evidence>
<feature type="chain" id="PRO_5041452382" description="Porin" evidence="1">
    <location>
        <begin position="18"/>
        <end position="400"/>
    </location>
</feature>
<comment type="caution">
    <text evidence="2">The sequence shown here is derived from an EMBL/GenBank/DDBJ whole genome shotgun (WGS) entry which is preliminary data.</text>
</comment>
<dbReference type="Gene3D" id="2.40.160.10">
    <property type="entry name" value="Porin"/>
    <property type="match status" value="1"/>
</dbReference>